<dbReference type="InterPro" id="IPR047135">
    <property type="entry name" value="YsiQ"/>
</dbReference>
<proteinExistence type="predicted"/>
<dbReference type="Proteomes" id="UP001180487">
    <property type="component" value="Unassembled WGS sequence"/>
</dbReference>
<reference evidence="8 9" key="1">
    <citation type="submission" date="2023-07" db="EMBL/GenBank/DDBJ databases">
        <title>Sorghum-associated microbial communities from plants grown in Nebraska, USA.</title>
        <authorList>
            <person name="Schachtman D."/>
        </authorList>
    </citation>
    <scope>NUCLEOTIDE SEQUENCE [LARGE SCALE GENOMIC DNA]</scope>
    <source>
        <strain evidence="8 9">BE313</strain>
    </source>
</reference>
<feature type="transmembrane region" description="Helical" evidence="7">
    <location>
        <begin position="127"/>
        <end position="149"/>
    </location>
</feature>
<feature type="transmembrane region" description="Helical" evidence="7">
    <location>
        <begin position="319"/>
        <end position="340"/>
    </location>
</feature>
<accession>A0ABU2CEP0</accession>
<keyword evidence="4 7" id="KW-0812">Transmembrane</keyword>
<comment type="subcellular location">
    <subcellularLocation>
        <location evidence="1">Cell inner membrane</location>
        <topology evidence="1">Multi-pass membrane protein</topology>
    </subcellularLocation>
</comment>
<evidence type="ECO:0000256" key="7">
    <source>
        <dbReference type="SAM" id="Phobius"/>
    </source>
</evidence>
<feature type="transmembrane region" description="Helical" evidence="7">
    <location>
        <begin position="279"/>
        <end position="299"/>
    </location>
</feature>
<keyword evidence="3" id="KW-1003">Cell membrane</keyword>
<evidence type="ECO:0000256" key="5">
    <source>
        <dbReference type="ARBA" id="ARBA00022989"/>
    </source>
</evidence>
<evidence type="ECO:0000256" key="3">
    <source>
        <dbReference type="ARBA" id="ARBA00022475"/>
    </source>
</evidence>
<sequence>MHLPERPRLNAVAGPIFGEFLLGYTVVIAGLWLASHTSDGAAGSLGLANQVLESLYVVFRVLAIGMGVVITQLLGGQQVELVRRTALSGLGACTWAGLFVVSILVLGNDLILDVLNAPDEILPLASPYLQLLAPAALLDGYNLTMAAILRAHLHARDSLKVMVVMHSTHLALAVPLMLGVGPWDGLGLYGFAVALLVSRALGLALHLVLWRKRMDLVPTARHWWVLQPRVLAPVLRIGVPGASAELGYRAAFMVSLAGAARLGVVALATHAYTLQLLRYVLLVSLAIGWACEIMVGRLVGGGQFSQARALVRKGVRNGLMASGGLALAAALAAPWLMRVFTKDPHVIQAAQTLLWIAVALETGRVFNLIVTGALRATGDVIYPVAASIGSFVLVLGLGSYVLGRSLGLPGIFIAYAADEWVRGLLMMARWHWHGWLPHARSSQRRVRKR</sequence>
<evidence type="ECO:0000313" key="8">
    <source>
        <dbReference type="EMBL" id="MDR7379810.1"/>
    </source>
</evidence>
<keyword evidence="6 7" id="KW-0472">Membrane</keyword>
<feature type="transmembrane region" description="Helical" evidence="7">
    <location>
        <begin position="251"/>
        <end position="272"/>
    </location>
</feature>
<evidence type="ECO:0000256" key="1">
    <source>
        <dbReference type="ARBA" id="ARBA00004429"/>
    </source>
</evidence>
<keyword evidence="2" id="KW-0813">Transport</keyword>
<feature type="transmembrane region" description="Helical" evidence="7">
    <location>
        <begin position="12"/>
        <end position="34"/>
    </location>
</feature>
<dbReference type="PIRSF" id="PIRSF006603">
    <property type="entry name" value="DinF"/>
    <property type="match status" value="1"/>
</dbReference>
<evidence type="ECO:0000256" key="2">
    <source>
        <dbReference type="ARBA" id="ARBA00022448"/>
    </source>
</evidence>
<dbReference type="PANTHER" id="PTHR42925">
    <property type="entry name" value="MULTIDRUG AND TOXIN EFFLUX PROTEIN MATE FAMILY"/>
    <property type="match status" value="1"/>
</dbReference>
<keyword evidence="9" id="KW-1185">Reference proteome</keyword>
<feature type="transmembrane region" description="Helical" evidence="7">
    <location>
        <begin position="161"/>
        <end position="180"/>
    </location>
</feature>
<dbReference type="RefSeq" id="WP_116606701.1">
    <property type="nucleotide sequence ID" value="NZ_JAVDXT010000005.1"/>
</dbReference>
<feature type="transmembrane region" description="Helical" evidence="7">
    <location>
        <begin position="86"/>
        <end position="107"/>
    </location>
</feature>
<protein>
    <submittedName>
        <fullName evidence="8">MATE family efflux protein</fullName>
    </submittedName>
</protein>
<comment type="caution">
    <text evidence="8">The sequence shown here is derived from an EMBL/GenBank/DDBJ whole genome shotgun (WGS) entry which is preliminary data.</text>
</comment>
<feature type="transmembrane region" description="Helical" evidence="7">
    <location>
        <begin position="352"/>
        <end position="374"/>
    </location>
</feature>
<name>A0ABU2CEP0_9BURK</name>
<feature type="transmembrane region" description="Helical" evidence="7">
    <location>
        <begin position="186"/>
        <end position="210"/>
    </location>
</feature>
<evidence type="ECO:0000313" key="9">
    <source>
        <dbReference type="Proteomes" id="UP001180487"/>
    </source>
</evidence>
<feature type="transmembrane region" description="Helical" evidence="7">
    <location>
        <begin position="380"/>
        <end position="402"/>
    </location>
</feature>
<dbReference type="InterPro" id="IPR002528">
    <property type="entry name" value="MATE_fam"/>
</dbReference>
<evidence type="ECO:0000256" key="4">
    <source>
        <dbReference type="ARBA" id="ARBA00022692"/>
    </source>
</evidence>
<organism evidence="8 9">
    <name type="scientific">Rhodoferax ferrireducens</name>
    <dbReference type="NCBI Taxonomy" id="192843"/>
    <lineage>
        <taxon>Bacteria</taxon>
        <taxon>Pseudomonadati</taxon>
        <taxon>Pseudomonadota</taxon>
        <taxon>Betaproteobacteria</taxon>
        <taxon>Burkholderiales</taxon>
        <taxon>Comamonadaceae</taxon>
        <taxon>Rhodoferax</taxon>
    </lineage>
</organism>
<gene>
    <name evidence="8" type="ORF">J2X19_004506</name>
</gene>
<evidence type="ECO:0000256" key="6">
    <source>
        <dbReference type="ARBA" id="ARBA00023136"/>
    </source>
</evidence>
<dbReference type="PANTHER" id="PTHR42925:SF1">
    <property type="entry name" value="VIRULENCE FACTOR MVIN"/>
    <property type="match status" value="1"/>
</dbReference>
<feature type="transmembrane region" description="Helical" evidence="7">
    <location>
        <begin position="54"/>
        <end position="74"/>
    </location>
</feature>
<keyword evidence="5 7" id="KW-1133">Transmembrane helix</keyword>
<dbReference type="Pfam" id="PF01554">
    <property type="entry name" value="MatE"/>
    <property type="match status" value="2"/>
</dbReference>
<dbReference type="CDD" id="cd13134">
    <property type="entry name" value="MATE_like_8"/>
    <property type="match status" value="1"/>
</dbReference>
<dbReference type="EMBL" id="JAVDXT010000005">
    <property type="protein sequence ID" value="MDR7379810.1"/>
    <property type="molecule type" value="Genomic_DNA"/>
</dbReference>
<dbReference type="InterPro" id="IPR048279">
    <property type="entry name" value="MdtK-like"/>
</dbReference>